<reference evidence="3" key="1">
    <citation type="journal article" date="2019" name="Int. J. Syst. Evol. Microbiol.">
        <title>The Global Catalogue of Microorganisms (GCM) 10K type strain sequencing project: providing services to taxonomists for standard genome sequencing and annotation.</title>
        <authorList>
            <consortium name="The Broad Institute Genomics Platform"/>
            <consortium name="The Broad Institute Genome Sequencing Center for Infectious Disease"/>
            <person name="Wu L."/>
            <person name="Ma J."/>
        </authorList>
    </citation>
    <scope>NUCLEOTIDE SEQUENCE [LARGE SCALE GENOMIC DNA]</scope>
    <source>
        <strain evidence="3">CGMCC 4.7020</strain>
    </source>
</reference>
<name>A0ABW3XK99_9ACTN</name>
<keyword evidence="3" id="KW-1185">Reference proteome</keyword>
<evidence type="ECO:0000313" key="3">
    <source>
        <dbReference type="Proteomes" id="UP001597058"/>
    </source>
</evidence>
<feature type="region of interest" description="Disordered" evidence="1">
    <location>
        <begin position="326"/>
        <end position="348"/>
    </location>
</feature>
<dbReference type="Proteomes" id="UP001597058">
    <property type="component" value="Unassembled WGS sequence"/>
</dbReference>
<dbReference type="InterPro" id="IPR036388">
    <property type="entry name" value="WH-like_DNA-bd_sf"/>
</dbReference>
<comment type="caution">
    <text evidence="2">The sequence shown here is derived from an EMBL/GenBank/DDBJ whole genome shotgun (WGS) entry which is preliminary data.</text>
</comment>
<accession>A0ABW3XK99</accession>
<feature type="region of interest" description="Disordered" evidence="1">
    <location>
        <begin position="383"/>
        <end position="419"/>
    </location>
</feature>
<dbReference type="EMBL" id="JBHTMM010000033">
    <property type="protein sequence ID" value="MFD1309010.1"/>
    <property type="molecule type" value="Genomic_DNA"/>
</dbReference>
<dbReference type="Pfam" id="PF13730">
    <property type="entry name" value="HTH_36"/>
    <property type="match status" value="1"/>
</dbReference>
<evidence type="ECO:0000313" key="2">
    <source>
        <dbReference type="EMBL" id="MFD1309010.1"/>
    </source>
</evidence>
<dbReference type="RefSeq" id="WP_381328633.1">
    <property type="nucleotide sequence ID" value="NZ_JBHTMM010000033.1"/>
</dbReference>
<feature type="compositionally biased region" description="Polar residues" evidence="1">
    <location>
        <begin position="149"/>
        <end position="169"/>
    </location>
</feature>
<dbReference type="Gene3D" id="1.10.10.10">
    <property type="entry name" value="Winged helix-like DNA-binding domain superfamily/Winged helix DNA-binding domain"/>
    <property type="match status" value="1"/>
</dbReference>
<evidence type="ECO:0000256" key="1">
    <source>
        <dbReference type="SAM" id="MobiDB-lite"/>
    </source>
</evidence>
<gene>
    <name evidence="2" type="ORF">ACFQ5X_24535</name>
</gene>
<organism evidence="2 3">
    <name type="scientific">Streptomyces kaempferi</name>
    <dbReference type="NCBI Taxonomy" id="333725"/>
    <lineage>
        <taxon>Bacteria</taxon>
        <taxon>Bacillati</taxon>
        <taxon>Actinomycetota</taxon>
        <taxon>Actinomycetes</taxon>
        <taxon>Kitasatosporales</taxon>
        <taxon>Streptomycetaceae</taxon>
        <taxon>Streptomyces</taxon>
    </lineage>
</organism>
<protein>
    <submittedName>
        <fullName evidence="2">Helix-turn-helix domain-containing protein</fullName>
    </submittedName>
</protein>
<feature type="region of interest" description="Disordered" evidence="1">
    <location>
        <begin position="101"/>
        <end position="130"/>
    </location>
</feature>
<sequence length="419" mass="45241">MSVEHMAMVFAANDLDGSEKLLLLAYTNYTDPHGYCWPGEDRLADDTGTSLSTVRRTKKKLIARNLLRSMRRNETSNMARVNLPLLASMARPRKVYDDNEVERLSFSSTESEPVETGPDLPTGQSDLSGKDASDLQIVHSDLSDRSNCSVRQVNLTGPSGQSDLQSISDPSVDPVVIHQSSDGRRPSTGSRELGAGGSAASGKTKPSFSRERRGQYDAFVKALPAPLAALVPRGLPDALVRAVLAAVDLGSPEGRTVEQLVEYRLMPKWDRYYSSRDQAGPIEKPVGVLVAMLRRDAECGDARCDERTNVDTGQACSACEMRTVDRRADRDRNAATDSSSPSAGPTRMVIPTQVASLPGRAHCACGNPFFPSADVNDDRCKECREGAHSPAPGRPNEGYAHGAAAARSGMVDKAARPRR</sequence>
<proteinExistence type="predicted"/>
<feature type="region of interest" description="Disordered" evidence="1">
    <location>
        <begin position="149"/>
        <end position="212"/>
    </location>
</feature>